<dbReference type="KEGG" id="muo:115481749"/>
<dbReference type="RefSeq" id="XP_030076983.1">
    <property type="nucleotide sequence ID" value="XM_030221123.1"/>
</dbReference>
<dbReference type="GeneID" id="115481749"/>
<comment type="subcellular location">
    <subcellularLocation>
        <location evidence="1">Membrane</location>
        <topology evidence="1">Multi-pass membrane protein</topology>
    </subcellularLocation>
</comment>
<dbReference type="OrthoDB" id="10071849at2759"/>
<keyword evidence="7" id="KW-1185">Reference proteome</keyword>
<evidence type="ECO:0000313" key="7">
    <source>
        <dbReference type="Proteomes" id="UP000515156"/>
    </source>
</evidence>
<name>A0A6P7ZGF3_9AMPH</name>
<reference evidence="8" key="1">
    <citation type="submission" date="2025-08" db="UniProtKB">
        <authorList>
            <consortium name="RefSeq"/>
        </authorList>
    </citation>
    <scope>IDENTIFICATION</scope>
</reference>
<accession>A0A6P7ZGF3</accession>
<evidence type="ECO:0000256" key="4">
    <source>
        <dbReference type="ARBA" id="ARBA00022989"/>
    </source>
</evidence>
<protein>
    <submittedName>
        <fullName evidence="8">Membrane-spanning 4-domains subfamily A member 4A-like</fullName>
    </submittedName>
</protein>
<dbReference type="PANTHER" id="PTHR23320:SF128">
    <property type="entry name" value="MEMBRANE-SPANNING 4-DOMAINS SUBFAMILY A MEMBER 4A"/>
    <property type="match status" value="1"/>
</dbReference>
<gene>
    <name evidence="8" type="primary">LOC115481749</name>
</gene>
<feature type="transmembrane region" description="Helical" evidence="6">
    <location>
        <begin position="56"/>
        <end position="78"/>
    </location>
</feature>
<evidence type="ECO:0000256" key="1">
    <source>
        <dbReference type="ARBA" id="ARBA00004141"/>
    </source>
</evidence>
<dbReference type="FunCoup" id="A0A6P7ZGF3">
    <property type="interactions" value="348"/>
</dbReference>
<dbReference type="GO" id="GO:0016020">
    <property type="term" value="C:membrane"/>
    <property type="evidence" value="ECO:0007669"/>
    <property type="project" value="UniProtKB-SubCell"/>
</dbReference>
<dbReference type="InterPro" id="IPR030417">
    <property type="entry name" value="MS4A"/>
</dbReference>
<proteinExistence type="inferred from homology"/>
<keyword evidence="4 6" id="KW-1133">Transmembrane helix</keyword>
<feature type="transmembrane region" description="Helical" evidence="6">
    <location>
        <begin position="121"/>
        <end position="146"/>
    </location>
</feature>
<keyword evidence="3 6" id="KW-0812">Transmembrane</keyword>
<dbReference type="Proteomes" id="UP000515156">
    <property type="component" value="Chromosome 1"/>
</dbReference>
<keyword evidence="5 6" id="KW-0472">Membrane</keyword>
<dbReference type="Pfam" id="PF04103">
    <property type="entry name" value="CD20"/>
    <property type="match status" value="1"/>
</dbReference>
<evidence type="ECO:0000313" key="8">
    <source>
        <dbReference type="RefSeq" id="XP_030076983.1"/>
    </source>
</evidence>
<sequence length="239" mass="25988">MSSAVQESSGIVVITQIVPQPKPMSSAQTDKNTQAASLTSSYPRPLQKFYQGEPKALGVTQILTGVIQILFGIILGIHSRRHEVIIFTGTPFWSGILYIISGSLSIAASCNPAIRLVRASLGMNIVSSIAAGIGIIIYTIGLMFFYRSHDLCYDSQDMDECEMIYNFYDGVLDGGASMLFVFTVLEFCVSISTSAFACKTVCRNAYSEVNVVIYQNTSPNPVASDLSPSLPPYEETKSY</sequence>
<evidence type="ECO:0000256" key="2">
    <source>
        <dbReference type="ARBA" id="ARBA00009565"/>
    </source>
</evidence>
<dbReference type="PANTHER" id="PTHR23320">
    <property type="entry name" value="MEMBRANE-SPANNING 4-DOMAINS SUBFAMILY A MS4A -RELATED"/>
    <property type="match status" value="1"/>
</dbReference>
<feature type="transmembrane region" description="Helical" evidence="6">
    <location>
        <begin position="84"/>
        <end position="109"/>
    </location>
</feature>
<evidence type="ECO:0000256" key="5">
    <source>
        <dbReference type="ARBA" id="ARBA00023136"/>
    </source>
</evidence>
<comment type="similarity">
    <text evidence="2">Belongs to the MS4A family.</text>
</comment>
<dbReference type="AlphaFoldDB" id="A0A6P7ZGF3"/>
<feature type="transmembrane region" description="Helical" evidence="6">
    <location>
        <begin position="176"/>
        <end position="198"/>
    </location>
</feature>
<evidence type="ECO:0000256" key="6">
    <source>
        <dbReference type="SAM" id="Phobius"/>
    </source>
</evidence>
<evidence type="ECO:0000256" key="3">
    <source>
        <dbReference type="ARBA" id="ARBA00022692"/>
    </source>
</evidence>
<dbReference type="InterPro" id="IPR007237">
    <property type="entry name" value="CD20-like"/>
</dbReference>
<organism evidence="7 8">
    <name type="scientific">Microcaecilia unicolor</name>
    <dbReference type="NCBI Taxonomy" id="1415580"/>
    <lineage>
        <taxon>Eukaryota</taxon>
        <taxon>Metazoa</taxon>
        <taxon>Chordata</taxon>
        <taxon>Craniata</taxon>
        <taxon>Vertebrata</taxon>
        <taxon>Euteleostomi</taxon>
        <taxon>Amphibia</taxon>
        <taxon>Gymnophiona</taxon>
        <taxon>Siphonopidae</taxon>
        <taxon>Microcaecilia</taxon>
    </lineage>
</organism>
<dbReference type="InParanoid" id="A0A6P7ZGF3"/>